<protein>
    <submittedName>
        <fullName evidence="2">Uncharacterized protein</fullName>
    </submittedName>
</protein>
<gene>
    <name evidence="2" type="ORF">PPERSA_11344</name>
</gene>
<sequence length="220" mass="26276">MSSLICNDTYKNCIIDVNDNELNQDVYNFPQFSNKKEPPIDNIDNISTEKKKYLNNPYRKLFDKKNVQMFQDEDIYKNVNLENMILEYKNKIQQQEAEYEENQINEQDTPCNEEVMSTISKIQNNQKFGFYELIEGLNEQYQQSYSIQHFKKYFRSFKCIENQSHIDDNYSEGLKKNLNTEFSKEDSLNFQNLDQYSNQINNQYNNLINIEDSNSTLICV</sequence>
<feature type="coiled-coil region" evidence="1">
    <location>
        <begin position="78"/>
        <end position="105"/>
    </location>
</feature>
<dbReference type="InParanoid" id="A0A0V0QPY3"/>
<dbReference type="AlphaFoldDB" id="A0A0V0QPY3"/>
<accession>A0A0V0QPY3</accession>
<name>A0A0V0QPY3_PSEPJ</name>
<reference evidence="2 3" key="1">
    <citation type="journal article" date="2015" name="Sci. Rep.">
        <title>Genome of the facultative scuticociliatosis pathogen Pseudocohnilembus persalinus provides insight into its virulence through horizontal gene transfer.</title>
        <authorList>
            <person name="Xiong J."/>
            <person name="Wang G."/>
            <person name="Cheng J."/>
            <person name="Tian M."/>
            <person name="Pan X."/>
            <person name="Warren A."/>
            <person name="Jiang C."/>
            <person name="Yuan D."/>
            <person name="Miao W."/>
        </authorList>
    </citation>
    <scope>NUCLEOTIDE SEQUENCE [LARGE SCALE GENOMIC DNA]</scope>
    <source>
        <strain evidence="2">36N120E</strain>
    </source>
</reference>
<comment type="caution">
    <text evidence="2">The sequence shown here is derived from an EMBL/GenBank/DDBJ whole genome shotgun (WGS) entry which is preliminary data.</text>
</comment>
<dbReference type="EMBL" id="LDAU01000120">
    <property type="protein sequence ID" value="KRX04220.1"/>
    <property type="molecule type" value="Genomic_DNA"/>
</dbReference>
<evidence type="ECO:0000256" key="1">
    <source>
        <dbReference type="SAM" id="Coils"/>
    </source>
</evidence>
<evidence type="ECO:0000313" key="2">
    <source>
        <dbReference type="EMBL" id="KRX04220.1"/>
    </source>
</evidence>
<dbReference type="Proteomes" id="UP000054937">
    <property type="component" value="Unassembled WGS sequence"/>
</dbReference>
<proteinExistence type="predicted"/>
<organism evidence="2 3">
    <name type="scientific">Pseudocohnilembus persalinus</name>
    <name type="common">Ciliate</name>
    <dbReference type="NCBI Taxonomy" id="266149"/>
    <lineage>
        <taxon>Eukaryota</taxon>
        <taxon>Sar</taxon>
        <taxon>Alveolata</taxon>
        <taxon>Ciliophora</taxon>
        <taxon>Intramacronucleata</taxon>
        <taxon>Oligohymenophorea</taxon>
        <taxon>Scuticociliatia</taxon>
        <taxon>Philasterida</taxon>
        <taxon>Pseudocohnilembidae</taxon>
        <taxon>Pseudocohnilembus</taxon>
    </lineage>
</organism>
<evidence type="ECO:0000313" key="3">
    <source>
        <dbReference type="Proteomes" id="UP000054937"/>
    </source>
</evidence>
<keyword evidence="1" id="KW-0175">Coiled coil</keyword>
<keyword evidence="3" id="KW-1185">Reference proteome</keyword>